<accession>A0A1J5NXM2</accession>
<dbReference type="EMBL" id="MDDC01000006">
    <property type="protein sequence ID" value="OIQ60076.1"/>
    <property type="molecule type" value="Genomic_DNA"/>
</dbReference>
<reference evidence="1 2" key="1">
    <citation type="submission" date="2016-08" db="EMBL/GenBank/DDBJ databases">
        <title>Genome-based comparison of Moorella thermoacetic strains.</title>
        <authorList>
            <person name="Poehlein A."/>
            <person name="Bengelsdorf F.R."/>
            <person name="Esser C."/>
            <person name="Duerre P."/>
            <person name="Daniel R."/>
        </authorList>
    </citation>
    <scope>NUCLEOTIDE SEQUENCE [LARGE SCALE GENOMIC DNA]</scope>
    <source>
        <strain evidence="1 2">DSM 21394</strain>
    </source>
</reference>
<comment type="caution">
    <text evidence="1">The sequence shown here is derived from an EMBL/GenBank/DDBJ whole genome shotgun (WGS) entry which is preliminary data.</text>
</comment>
<dbReference type="InterPro" id="IPR021219">
    <property type="entry name" value="DUF2703"/>
</dbReference>
<dbReference type="Proteomes" id="UP000182811">
    <property type="component" value="Unassembled WGS sequence"/>
</dbReference>
<evidence type="ECO:0000313" key="2">
    <source>
        <dbReference type="Proteomes" id="UP000182811"/>
    </source>
</evidence>
<name>A0A1J5NXM2_NEOTH</name>
<proteinExistence type="predicted"/>
<dbReference type="AlphaFoldDB" id="A0A1J5NXM2"/>
<organism evidence="1 2">
    <name type="scientific">Neomoorella thermoacetica</name>
    <name type="common">Clostridium thermoaceticum</name>
    <dbReference type="NCBI Taxonomy" id="1525"/>
    <lineage>
        <taxon>Bacteria</taxon>
        <taxon>Bacillati</taxon>
        <taxon>Bacillota</taxon>
        <taxon>Clostridia</taxon>
        <taxon>Neomoorellales</taxon>
        <taxon>Neomoorellaceae</taxon>
        <taxon>Neomoorella</taxon>
    </lineage>
</organism>
<protein>
    <submittedName>
        <fullName evidence="1">Uncharacterized protein</fullName>
    </submittedName>
</protein>
<dbReference type="Pfam" id="PF10865">
    <property type="entry name" value="DUF2703"/>
    <property type="match status" value="1"/>
</dbReference>
<evidence type="ECO:0000313" key="1">
    <source>
        <dbReference type="EMBL" id="OIQ60076.1"/>
    </source>
</evidence>
<gene>
    <name evidence="1" type="ORF">MOTE_09100</name>
</gene>
<sequence length="115" mass="12836">MSRGVQTEEQARQLGLISSPTIRINGQDIQLDVKESLCESCGDLCGEDVDCRIWTYQGKDYTVAPKAMTIDVILREVYGGSKEAIKPKEQTQDIPENLKRFFAAKQKKEAGLNKA</sequence>